<name>A0A291GMQ8_9MICO</name>
<dbReference type="Pfam" id="PF02566">
    <property type="entry name" value="OsmC"/>
    <property type="match status" value="1"/>
</dbReference>
<dbReference type="Gene3D" id="3.30.300.20">
    <property type="match status" value="1"/>
</dbReference>
<dbReference type="InterPro" id="IPR015946">
    <property type="entry name" value="KH_dom-like_a/b"/>
</dbReference>
<dbReference type="InterPro" id="IPR036102">
    <property type="entry name" value="OsmC/Ohrsf"/>
</dbReference>
<dbReference type="Proteomes" id="UP000218165">
    <property type="component" value="Chromosome"/>
</dbReference>
<dbReference type="EMBL" id="CP023563">
    <property type="protein sequence ID" value="ATG51823.1"/>
    <property type="molecule type" value="Genomic_DNA"/>
</dbReference>
<dbReference type="InterPro" id="IPR052924">
    <property type="entry name" value="OsmC/Ohr_hydroprdx_reductase"/>
</dbReference>
<dbReference type="KEGG" id="brz:CFK38_10030"/>
<evidence type="ECO:0000313" key="2">
    <source>
        <dbReference type="Proteomes" id="UP000218165"/>
    </source>
</evidence>
<gene>
    <name evidence="1" type="ORF">CFK38_10030</name>
</gene>
<dbReference type="SUPFAM" id="SSF82784">
    <property type="entry name" value="OsmC-like"/>
    <property type="match status" value="1"/>
</dbReference>
<dbReference type="InterPro" id="IPR003718">
    <property type="entry name" value="OsmC/Ohr_fam"/>
</dbReference>
<reference evidence="2" key="1">
    <citation type="submission" date="2017-09" db="EMBL/GenBank/DDBJ databases">
        <title>Brachybacterium sp. VM2412.</title>
        <authorList>
            <person name="Tak E.J."/>
            <person name="Bae J.-W."/>
        </authorList>
    </citation>
    <scope>NUCLEOTIDE SEQUENCE [LARGE SCALE GENOMIC DNA]</scope>
    <source>
        <strain evidence="2">VM2412</strain>
    </source>
</reference>
<organism evidence="1 2">
    <name type="scientific">Brachybacterium vulturis</name>
    <dbReference type="NCBI Taxonomy" id="2017484"/>
    <lineage>
        <taxon>Bacteria</taxon>
        <taxon>Bacillati</taxon>
        <taxon>Actinomycetota</taxon>
        <taxon>Actinomycetes</taxon>
        <taxon>Micrococcales</taxon>
        <taxon>Dermabacteraceae</taxon>
        <taxon>Brachybacterium</taxon>
    </lineage>
</organism>
<dbReference type="AlphaFoldDB" id="A0A291GMQ8"/>
<sequence length="165" mass="17492">MTVCVVAFVRAGPAPHHCSMALKRIRSHGERTGVERTDVTIRRHTFTLDEPVAAGGTDTAPTPLEYVVGALNGCVTVLVDLVASDLGIAVEHVVSTAVAEQDRDGIAGVPGVRTHFTSVRLDVQLTSSAEAGALEQLAAEVERRCPMVNLLRDAQVEVDVVWTAA</sequence>
<protein>
    <submittedName>
        <fullName evidence="1">Osmotically inducible protein OsmC</fullName>
    </submittedName>
</protein>
<dbReference type="PANTHER" id="PTHR35368">
    <property type="entry name" value="HYDROPEROXIDE REDUCTASE"/>
    <property type="match status" value="1"/>
</dbReference>
<proteinExistence type="predicted"/>
<dbReference type="PANTHER" id="PTHR35368:SF1">
    <property type="entry name" value="HYDROPEROXIDE REDUCTASE"/>
    <property type="match status" value="1"/>
</dbReference>
<keyword evidence="2" id="KW-1185">Reference proteome</keyword>
<accession>A0A291GMQ8</accession>
<evidence type="ECO:0000313" key="1">
    <source>
        <dbReference type="EMBL" id="ATG51823.1"/>
    </source>
</evidence>